<dbReference type="GO" id="GO:0008097">
    <property type="term" value="F:5S rRNA binding"/>
    <property type="evidence" value="ECO:0007669"/>
    <property type="project" value="TreeGrafter"/>
</dbReference>
<sequence>MSKKLNKINRKARVRKKLRSSSAEKIRLSVFRSSNHIYAQIIDDNTGKTLAYASSLNNNNKKEDGNIGSASVVGELIAERSIKAGVKKVYFDRGGYKYHGRVRALAEKARETGLEF</sequence>
<dbReference type="GO" id="GO:0022625">
    <property type="term" value="C:cytosolic large ribosomal subunit"/>
    <property type="evidence" value="ECO:0007669"/>
    <property type="project" value="TreeGrafter"/>
</dbReference>
<evidence type="ECO:0000256" key="1">
    <source>
        <dbReference type="ARBA" id="ARBA00007116"/>
    </source>
</evidence>
<keyword evidence="5" id="KW-0687">Ribonucleoprotein</keyword>
<dbReference type="NCBIfam" id="TIGR00060">
    <property type="entry name" value="L18_bact"/>
    <property type="match status" value="1"/>
</dbReference>
<dbReference type="AlphaFoldDB" id="A0A381UWY7"/>
<dbReference type="CDD" id="cd00432">
    <property type="entry name" value="Ribosomal_L18_L5e"/>
    <property type="match status" value="1"/>
</dbReference>
<evidence type="ECO:0000256" key="4">
    <source>
        <dbReference type="ARBA" id="ARBA00022980"/>
    </source>
</evidence>
<evidence type="ECO:0008006" key="7">
    <source>
        <dbReference type="Google" id="ProtNLM"/>
    </source>
</evidence>
<dbReference type="PANTHER" id="PTHR12899">
    <property type="entry name" value="39S RIBOSOMAL PROTEIN L18, MITOCHONDRIAL"/>
    <property type="match status" value="1"/>
</dbReference>
<dbReference type="Pfam" id="PF00861">
    <property type="entry name" value="Ribosomal_L18p"/>
    <property type="match status" value="1"/>
</dbReference>
<reference evidence="6" key="1">
    <citation type="submission" date="2018-05" db="EMBL/GenBank/DDBJ databases">
        <authorList>
            <person name="Lanie J.A."/>
            <person name="Ng W.-L."/>
            <person name="Kazmierczak K.M."/>
            <person name="Andrzejewski T.M."/>
            <person name="Davidsen T.M."/>
            <person name="Wayne K.J."/>
            <person name="Tettelin H."/>
            <person name="Glass J.I."/>
            <person name="Rusch D."/>
            <person name="Podicherti R."/>
            <person name="Tsui H.-C.T."/>
            <person name="Winkler M.E."/>
        </authorList>
    </citation>
    <scope>NUCLEOTIDE SEQUENCE</scope>
</reference>
<keyword evidence="2" id="KW-0699">rRNA-binding</keyword>
<dbReference type="FunFam" id="3.30.420.100:FF:000001">
    <property type="entry name" value="50S ribosomal protein L18"/>
    <property type="match status" value="1"/>
</dbReference>
<keyword evidence="3" id="KW-0694">RNA-binding</keyword>
<evidence type="ECO:0000256" key="2">
    <source>
        <dbReference type="ARBA" id="ARBA00022730"/>
    </source>
</evidence>
<dbReference type="Gene3D" id="3.30.420.100">
    <property type="match status" value="1"/>
</dbReference>
<dbReference type="PANTHER" id="PTHR12899:SF3">
    <property type="entry name" value="LARGE RIBOSOMAL SUBUNIT PROTEIN UL18M"/>
    <property type="match status" value="1"/>
</dbReference>
<protein>
    <recommendedName>
        <fullName evidence="7">50S ribosomal protein L18</fullName>
    </recommendedName>
</protein>
<dbReference type="InterPro" id="IPR005484">
    <property type="entry name" value="Ribosomal_uL18_bac/plant/anim"/>
</dbReference>
<name>A0A381UWY7_9ZZZZ</name>
<evidence type="ECO:0000313" key="6">
    <source>
        <dbReference type="EMBL" id="SVA31463.1"/>
    </source>
</evidence>
<dbReference type="InterPro" id="IPR057268">
    <property type="entry name" value="Ribosomal_L18"/>
</dbReference>
<dbReference type="GO" id="GO:0003735">
    <property type="term" value="F:structural constituent of ribosome"/>
    <property type="evidence" value="ECO:0007669"/>
    <property type="project" value="InterPro"/>
</dbReference>
<dbReference type="InterPro" id="IPR004389">
    <property type="entry name" value="Ribosomal_uL18_bac-type"/>
</dbReference>
<accession>A0A381UWY7</accession>
<keyword evidence="4" id="KW-0689">Ribosomal protein</keyword>
<evidence type="ECO:0000256" key="5">
    <source>
        <dbReference type="ARBA" id="ARBA00023274"/>
    </source>
</evidence>
<dbReference type="HAMAP" id="MF_01337_B">
    <property type="entry name" value="Ribosomal_uL18_B"/>
    <property type="match status" value="1"/>
</dbReference>
<dbReference type="SUPFAM" id="SSF53137">
    <property type="entry name" value="Translational machinery components"/>
    <property type="match status" value="1"/>
</dbReference>
<organism evidence="6">
    <name type="scientific">marine metagenome</name>
    <dbReference type="NCBI Taxonomy" id="408172"/>
    <lineage>
        <taxon>unclassified sequences</taxon>
        <taxon>metagenomes</taxon>
        <taxon>ecological metagenomes</taxon>
    </lineage>
</organism>
<dbReference type="EMBL" id="UINC01007108">
    <property type="protein sequence ID" value="SVA31463.1"/>
    <property type="molecule type" value="Genomic_DNA"/>
</dbReference>
<comment type="similarity">
    <text evidence="1">Belongs to the universal ribosomal protein uL18 family.</text>
</comment>
<dbReference type="GO" id="GO:0006412">
    <property type="term" value="P:translation"/>
    <property type="evidence" value="ECO:0007669"/>
    <property type="project" value="InterPro"/>
</dbReference>
<gene>
    <name evidence="6" type="ORF">METZ01_LOCUS84317</name>
</gene>
<proteinExistence type="inferred from homology"/>
<evidence type="ECO:0000256" key="3">
    <source>
        <dbReference type="ARBA" id="ARBA00022884"/>
    </source>
</evidence>